<evidence type="ECO:0000256" key="4">
    <source>
        <dbReference type="ARBA" id="ARBA00023136"/>
    </source>
</evidence>
<proteinExistence type="predicted"/>
<dbReference type="PANTHER" id="PTHR17920:SF3">
    <property type="entry name" value="TRANSMEMBRANE AND COILED-COIL DOMAIN-CONTAINING PROTEIN 4"/>
    <property type="match status" value="1"/>
</dbReference>
<gene>
    <name evidence="6" type="primary">F35D11.3</name>
    <name evidence="6" type="ORF">GWK47_042922</name>
</gene>
<evidence type="ECO:0000256" key="2">
    <source>
        <dbReference type="ARBA" id="ARBA00022692"/>
    </source>
</evidence>
<keyword evidence="2 5" id="KW-0812">Transmembrane</keyword>
<keyword evidence="3 5" id="KW-1133">Transmembrane helix</keyword>
<evidence type="ECO:0000256" key="5">
    <source>
        <dbReference type="SAM" id="Phobius"/>
    </source>
</evidence>
<dbReference type="Pfam" id="PF05277">
    <property type="entry name" value="DUF726"/>
    <property type="match status" value="1"/>
</dbReference>
<organism evidence="6 7">
    <name type="scientific">Chionoecetes opilio</name>
    <name type="common">Atlantic snow crab</name>
    <name type="synonym">Cancer opilio</name>
    <dbReference type="NCBI Taxonomy" id="41210"/>
    <lineage>
        <taxon>Eukaryota</taxon>
        <taxon>Metazoa</taxon>
        <taxon>Ecdysozoa</taxon>
        <taxon>Arthropoda</taxon>
        <taxon>Crustacea</taxon>
        <taxon>Multicrustacea</taxon>
        <taxon>Malacostraca</taxon>
        <taxon>Eumalacostraca</taxon>
        <taxon>Eucarida</taxon>
        <taxon>Decapoda</taxon>
        <taxon>Pleocyemata</taxon>
        <taxon>Brachyura</taxon>
        <taxon>Eubrachyura</taxon>
        <taxon>Majoidea</taxon>
        <taxon>Majidae</taxon>
        <taxon>Chionoecetes</taxon>
    </lineage>
</organism>
<comment type="subcellular location">
    <subcellularLocation>
        <location evidence="1">Membrane</location>
        <topology evidence="1">Multi-pass membrane protein</topology>
    </subcellularLocation>
</comment>
<evidence type="ECO:0000313" key="6">
    <source>
        <dbReference type="EMBL" id="KAG0723292.1"/>
    </source>
</evidence>
<dbReference type="PANTHER" id="PTHR17920">
    <property type="entry name" value="TRANSMEMBRANE AND COILED-COIL DOMAIN-CONTAINING PROTEIN 4 TMCO4"/>
    <property type="match status" value="1"/>
</dbReference>
<dbReference type="EMBL" id="JACEEZ010008418">
    <property type="protein sequence ID" value="KAG0723292.1"/>
    <property type="molecule type" value="Genomic_DNA"/>
</dbReference>
<sequence>MLNLLILLTTPPPPPGCYDARIRVLIMYVTCSLHVSIDLLEMYEESVLEYLCVEEEEVPLTEEEVQEEARRRKYKKIKRYTAIGLATLGGGAVLGLTGGLAAPFIGAGLGTIIGAGGHQ</sequence>
<dbReference type="GO" id="GO:0016020">
    <property type="term" value="C:membrane"/>
    <property type="evidence" value="ECO:0007669"/>
    <property type="project" value="UniProtKB-SubCell"/>
</dbReference>
<dbReference type="AlphaFoldDB" id="A0A8J4Y9W0"/>
<comment type="caution">
    <text evidence="6">The sequence shown here is derived from an EMBL/GenBank/DDBJ whole genome shotgun (WGS) entry which is preliminary data.</text>
</comment>
<keyword evidence="7" id="KW-1185">Reference proteome</keyword>
<keyword evidence="4 5" id="KW-0472">Membrane</keyword>
<name>A0A8J4Y9W0_CHIOP</name>
<feature type="transmembrane region" description="Helical" evidence="5">
    <location>
        <begin position="80"/>
        <end position="105"/>
    </location>
</feature>
<evidence type="ECO:0000256" key="1">
    <source>
        <dbReference type="ARBA" id="ARBA00004141"/>
    </source>
</evidence>
<dbReference type="InterPro" id="IPR007941">
    <property type="entry name" value="DUF726"/>
</dbReference>
<accession>A0A8J4Y9W0</accession>
<evidence type="ECO:0000313" key="7">
    <source>
        <dbReference type="Proteomes" id="UP000770661"/>
    </source>
</evidence>
<reference evidence="6" key="1">
    <citation type="submission" date="2020-07" db="EMBL/GenBank/DDBJ databases">
        <title>The High-quality genome of the commercially important snow crab, Chionoecetes opilio.</title>
        <authorList>
            <person name="Jeong J.-H."/>
            <person name="Ryu S."/>
        </authorList>
    </citation>
    <scope>NUCLEOTIDE SEQUENCE</scope>
    <source>
        <strain evidence="6">MADBK_172401_WGS</strain>
        <tissue evidence="6">Digestive gland</tissue>
    </source>
</reference>
<dbReference type="Proteomes" id="UP000770661">
    <property type="component" value="Unassembled WGS sequence"/>
</dbReference>
<evidence type="ECO:0000256" key="3">
    <source>
        <dbReference type="ARBA" id="ARBA00022989"/>
    </source>
</evidence>
<protein>
    <submittedName>
        <fullName evidence="6">Putative membrane protein F35D11.3</fullName>
    </submittedName>
</protein>